<dbReference type="Pfam" id="PF07992">
    <property type="entry name" value="Pyr_redox_2"/>
    <property type="match status" value="1"/>
</dbReference>
<gene>
    <name evidence="7" type="ORF">A8926_4645</name>
</gene>
<dbReference type="PRINTS" id="PR00368">
    <property type="entry name" value="FADPNR"/>
</dbReference>
<evidence type="ECO:0000256" key="2">
    <source>
        <dbReference type="ARBA" id="ARBA00022630"/>
    </source>
</evidence>
<evidence type="ECO:0000259" key="5">
    <source>
        <dbReference type="Pfam" id="PF07992"/>
    </source>
</evidence>
<protein>
    <submittedName>
        <fullName evidence="7">NAD/ferredoxin-dependent reductase-like protein</fullName>
    </submittedName>
</protein>
<comment type="caution">
    <text evidence="7">The sequence shown here is derived from an EMBL/GenBank/DDBJ whole genome shotgun (WGS) entry which is preliminary data.</text>
</comment>
<dbReference type="PANTHER" id="PTHR43557:SF2">
    <property type="entry name" value="RIESKE DOMAIN-CONTAINING PROTEIN-RELATED"/>
    <property type="match status" value="1"/>
</dbReference>
<keyword evidence="4" id="KW-0560">Oxidoreductase</keyword>
<comment type="cofactor">
    <cofactor evidence="1">
        <name>FAD</name>
        <dbReference type="ChEBI" id="CHEBI:57692"/>
    </cofactor>
</comment>
<dbReference type="SUPFAM" id="SSF55424">
    <property type="entry name" value="FAD/NAD-linked reductases, dimerisation (C-terminal) domain"/>
    <property type="match status" value="1"/>
</dbReference>
<organism evidence="7 8">
    <name type="scientific">Saccharopolyspora spinosa</name>
    <dbReference type="NCBI Taxonomy" id="60894"/>
    <lineage>
        <taxon>Bacteria</taxon>
        <taxon>Bacillati</taxon>
        <taxon>Actinomycetota</taxon>
        <taxon>Actinomycetes</taxon>
        <taxon>Pseudonocardiales</taxon>
        <taxon>Pseudonocardiaceae</taxon>
        <taxon>Saccharopolyspora</taxon>
    </lineage>
</organism>
<keyword evidence="3" id="KW-0274">FAD</keyword>
<dbReference type="Gene3D" id="3.30.390.30">
    <property type="match status" value="1"/>
</dbReference>
<dbReference type="InterPro" id="IPR028202">
    <property type="entry name" value="Reductase_C"/>
</dbReference>
<feature type="domain" description="Reductase C-terminal" evidence="6">
    <location>
        <begin position="307"/>
        <end position="378"/>
    </location>
</feature>
<evidence type="ECO:0000259" key="6">
    <source>
        <dbReference type="Pfam" id="PF14759"/>
    </source>
</evidence>
<dbReference type="PANTHER" id="PTHR43557">
    <property type="entry name" value="APOPTOSIS-INDUCING FACTOR 1"/>
    <property type="match status" value="1"/>
</dbReference>
<dbReference type="Pfam" id="PF14759">
    <property type="entry name" value="Reductase_C"/>
    <property type="match status" value="1"/>
</dbReference>
<keyword evidence="2" id="KW-0285">Flavoprotein</keyword>
<dbReference type="InterPro" id="IPR036188">
    <property type="entry name" value="FAD/NAD-bd_sf"/>
</dbReference>
<dbReference type="InterPro" id="IPR016156">
    <property type="entry name" value="FAD/NAD-linked_Rdtase_dimer_sf"/>
</dbReference>
<proteinExistence type="predicted"/>
<evidence type="ECO:0000256" key="4">
    <source>
        <dbReference type="ARBA" id="ARBA00023002"/>
    </source>
</evidence>
<evidence type="ECO:0000256" key="3">
    <source>
        <dbReference type="ARBA" id="ARBA00022827"/>
    </source>
</evidence>
<dbReference type="InterPro" id="IPR023753">
    <property type="entry name" value="FAD/NAD-binding_dom"/>
</dbReference>
<keyword evidence="8" id="KW-1185">Reference proteome</keyword>
<evidence type="ECO:0000256" key="1">
    <source>
        <dbReference type="ARBA" id="ARBA00001974"/>
    </source>
</evidence>
<dbReference type="PRINTS" id="PR00411">
    <property type="entry name" value="PNDRDTASEI"/>
</dbReference>
<dbReference type="Proteomes" id="UP000233786">
    <property type="component" value="Unassembled WGS sequence"/>
</dbReference>
<name>A0A2N3Y1I6_SACSN</name>
<reference evidence="7" key="1">
    <citation type="submission" date="2017-12" db="EMBL/GenBank/DDBJ databases">
        <title>Sequencing the genomes of 1000 Actinobacteria strains.</title>
        <authorList>
            <person name="Klenk H.-P."/>
        </authorList>
    </citation>
    <scope>NUCLEOTIDE SEQUENCE [LARGE SCALE GENOMIC DNA]</scope>
    <source>
        <strain evidence="7">DSM 44228</strain>
    </source>
</reference>
<dbReference type="Gene3D" id="3.50.50.60">
    <property type="entry name" value="FAD/NAD(P)-binding domain"/>
    <property type="match status" value="2"/>
</dbReference>
<evidence type="ECO:0000313" key="7">
    <source>
        <dbReference type="EMBL" id="PKW16762.1"/>
    </source>
</evidence>
<evidence type="ECO:0000313" key="8">
    <source>
        <dbReference type="Proteomes" id="UP000233786"/>
    </source>
</evidence>
<dbReference type="InterPro" id="IPR050446">
    <property type="entry name" value="FAD-oxidoreductase/Apoptosis"/>
</dbReference>
<dbReference type="AlphaFoldDB" id="A0A2N3Y1I6"/>
<accession>A0A2N3Y1I6</accession>
<dbReference type="EMBL" id="PJNB01000001">
    <property type="protein sequence ID" value="PKW16762.1"/>
    <property type="molecule type" value="Genomic_DNA"/>
</dbReference>
<sequence>MIGAGLGGLRTVEQLRSAGFKGSISLVGAEPHAPYDRPPLSKQVLTGAWTPERVMLRDADALAALRVSTRFGVPAVALREDAVEFADGTALTADAFVIATGAEARTVPGQPKEVHTLRTLDDSLSLRSALHGANSLLVVGGGFIGAEVASGAVDQGLRVTVLEALPVPCERALGPEAGVLCGRLITEGGADLRLGAKLTRFVSANTVELADGERLTADVVLVGIGAAPALDWLAGSGVVVTNGIACDTSGRVLGLPGVWAIGDVAAWKDPLRGGHFRYEHWTSATDQAAVVARDIVGTEPPPRTVPYFWSDQFGLKIQGIGRPDLADSVLPLKGEGLAGGAIKGTVTGYFARERLVGVVGFGAAQWVARYRALVAQNAGRAEVLALE</sequence>
<dbReference type="SUPFAM" id="SSF51905">
    <property type="entry name" value="FAD/NAD(P)-binding domain"/>
    <property type="match status" value="2"/>
</dbReference>
<feature type="domain" description="FAD/NAD(P)-binding" evidence="5">
    <location>
        <begin position="2"/>
        <end position="288"/>
    </location>
</feature>
<dbReference type="GO" id="GO:0005737">
    <property type="term" value="C:cytoplasm"/>
    <property type="evidence" value="ECO:0007669"/>
    <property type="project" value="TreeGrafter"/>
</dbReference>
<dbReference type="GO" id="GO:0016651">
    <property type="term" value="F:oxidoreductase activity, acting on NAD(P)H"/>
    <property type="evidence" value="ECO:0007669"/>
    <property type="project" value="TreeGrafter"/>
</dbReference>
<dbReference type="STRING" id="994479.GCA_000194155_06789"/>